<comment type="caution">
    <text evidence="6">The sequence shown here is derived from an EMBL/GenBank/DDBJ whole genome shotgun (WGS) entry which is preliminary data.</text>
</comment>
<evidence type="ECO:0000256" key="1">
    <source>
        <dbReference type="ARBA" id="ARBA00001933"/>
    </source>
</evidence>
<dbReference type="GO" id="GO:0009089">
    <property type="term" value="P:lysine biosynthetic process via diaminopimelate"/>
    <property type="evidence" value="ECO:0007669"/>
    <property type="project" value="InterPro"/>
</dbReference>
<evidence type="ECO:0000256" key="2">
    <source>
        <dbReference type="ARBA" id="ARBA00022793"/>
    </source>
</evidence>
<evidence type="ECO:0000259" key="5">
    <source>
        <dbReference type="Pfam" id="PF00278"/>
    </source>
</evidence>
<dbReference type="Gene3D" id="2.40.37.10">
    <property type="entry name" value="Lyase, Ornithine Decarboxylase, Chain A, domain 1"/>
    <property type="match status" value="1"/>
</dbReference>
<dbReference type="Pfam" id="PF00278">
    <property type="entry name" value="Orn_DAP_Arg_deC"/>
    <property type="match status" value="1"/>
</dbReference>
<dbReference type="InterPro" id="IPR009006">
    <property type="entry name" value="Ala_racemase/Decarboxylase_C"/>
</dbReference>
<gene>
    <name evidence="6" type="ORF">S01H1_70146</name>
</gene>
<evidence type="ECO:0000313" key="6">
    <source>
        <dbReference type="EMBL" id="GAG31175.1"/>
    </source>
</evidence>
<feature type="non-terminal residue" evidence="6">
    <location>
        <position position="1"/>
    </location>
</feature>
<evidence type="ECO:0000256" key="3">
    <source>
        <dbReference type="ARBA" id="ARBA00022898"/>
    </source>
</evidence>
<organism evidence="6">
    <name type="scientific">marine sediment metagenome</name>
    <dbReference type="NCBI Taxonomy" id="412755"/>
    <lineage>
        <taxon>unclassified sequences</taxon>
        <taxon>metagenomes</taxon>
        <taxon>ecological metagenomes</taxon>
    </lineage>
</organism>
<feature type="domain" description="Orn/DAP/Arg decarboxylase 2 C-terminal" evidence="5">
    <location>
        <begin position="22"/>
        <end position="125"/>
    </location>
</feature>
<keyword evidence="2" id="KW-0210">Decarboxylase</keyword>
<dbReference type="InterPro" id="IPR002986">
    <property type="entry name" value="DAP_deCOOHase_LysA"/>
</dbReference>
<protein>
    <recommendedName>
        <fullName evidence="5">Orn/DAP/Arg decarboxylase 2 C-terminal domain-containing protein</fullName>
    </recommendedName>
</protein>
<reference evidence="6" key="1">
    <citation type="journal article" date="2014" name="Front. Microbiol.">
        <title>High frequency of phylogenetically diverse reductive dehalogenase-homologous genes in deep subseafloor sedimentary metagenomes.</title>
        <authorList>
            <person name="Kawai M."/>
            <person name="Futagami T."/>
            <person name="Toyoda A."/>
            <person name="Takaki Y."/>
            <person name="Nishi S."/>
            <person name="Hori S."/>
            <person name="Arai W."/>
            <person name="Tsubouchi T."/>
            <person name="Morono Y."/>
            <person name="Uchiyama I."/>
            <person name="Ito T."/>
            <person name="Fujiyama A."/>
            <person name="Inagaki F."/>
            <person name="Takami H."/>
        </authorList>
    </citation>
    <scope>NUCLEOTIDE SEQUENCE</scope>
    <source>
        <strain evidence="6">Expedition CK06-06</strain>
    </source>
</reference>
<dbReference type="SUPFAM" id="SSF50621">
    <property type="entry name" value="Alanine racemase C-terminal domain-like"/>
    <property type="match status" value="1"/>
</dbReference>
<dbReference type="AlphaFoldDB" id="X0WKI8"/>
<dbReference type="InterPro" id="IPR022643">
    <property type="entry name" value="De-COase2_C"/>
</dbReference>
<name>X0WKI8_9ZZZZ</name>
<keyword evidence="3" id="KW-0663">Pyridoxal phosphate</keyword>
<keyword evidence="4" id="KW-0456">Lyase</keyword>
<accession>X0WKI8</accession>
<dbReference type="PRINTS" id="PR01181">
    <property type="entry name" value="DAPDCRBXLASE"/>
</dbReference>
<evidence type="ECO:0000256" key="4">
    <source>
        <dbReference type="ARBA" id="ARBA00023239"/>
    </source>
</evidence>
<dbReference type="GO" id="GO:0008836">
    <property type="term" value="F:diaminopimelate decarboxylase activity"/>
    <property type="evidence" value="ECO:0007669"/>
    <property type="project" value="InterPro"/>
</dbReference>
<proteinExistence type="predicted"/>
<dbReference type="PANTHER" id="PTHR43727:SF2">
    <property type="entry name" value="GROUP IV DECARBOXYLASE"/>
    <property type="match status" value="1"/>
</dbReference>
<comment type="cofactor">
    <cofactor evidence="1">
        <name>pyridoxal 5'-phosphate</name>
        <dbReference type="ChEBI" id="CHEBI:597326"/>
    </cofactor>
</comment>
<dbReference type="PANTHER" id="PTHR43727">
    <property type="entry name" value="DIAMINOPIMELATE DECARBOXYLASE"/>
    <property type="match status" value="1"/>
</dbReference>
<sequence length="172" mass="19214">AFEELARQTGRKLHLEIEPGTYLAANSCILLTRINDIVDTGPQGYRFLKLDTSMTELLRPMAYGTRHPIRLLGKDEQTTTNYVVVGSCCESGDIFTPKEGNPEEIDTVKLPEVEIGDYVAMMGVGAYGITMSAKNYNSRPICAEVMIRSDGSHSLITRRQKPEEIWARELCL</sequence>
<dbReference type="EMBL" id="BARS01046624">
    <property type="protein sequence ID" value="GAG31175.1"/>
    <property type="molecule type" value="Genomic_DNA"/>
</dbReference>